<organism evidence="8 9">
    <name type="scientific">Berkelbacteria bacterium GW2011_GWA2_35_9</name>
    <dbReference type="NCBI Taxonomy" id="1618333"/>
    <lineage>
        <taxon>Bacteria</taxon>
        <taxon>Candidatus Berkelbacteria</taxon>
    </lineage>
</organism>
<dbReference type="InterPro" id="IPR019927">
    <property type="entry name" value="Ribosomal_uL3_bac/org-type"/>
</dbReference>
<proteinExistence type="inferred from homology"/>
<keyword evidence="5" id="KW-0687">Ribonucleoprotein</keyword>
<dbReference type="PATRIC" id="fig|1618333.3.peg.90"/>
<evidence type="ECO:0000256" key="4">
    <source>
        <dbReference type="ARBA" id="ARBA00022980"/>
    </source>
</evidence>
<dbReference type="PANTHER" id="PTHR11229">
    <property type="entry name" value="50S RIBOSOMAL PROTEIN L3"/>
    <property type="match status" value="1"/>
</dbReference>
<evidence type="ECO:0000256" key="6">
    <source>
        <dbReference type="NCBIfam" id="TIGR03625"/>
    </source>
</evidence>
<reference evidence="8 9" key="1">
    <citation type="journal article" date="2015" name="Nature">
        <title>rRNA introns, odd ribosomes, and small enigmatic genomes across a large radiation of phyla.</title>
        <authorList>
            <person name="Brown C.T."/>
            <person name="Hug L.A."/>
            <person name="Thomas B.C."/>
            <person name="Sharon I."/>
            <person name="Castelle C.J."/>
            <person name="Singh A."/>
            <person name="Wilkins M.J."/>
            <person name="Williams K.H."/>
            <person name="Banfield J.F."/>
        </authorList>
    </citation>
    <scope>NUCLEOTIDE SEQUENCE [LARGE SCALE GENOMIC DNA]</scope>
</reference>
<evidence type="ECO:0000256" key="7">
    <source>
        <dbReference type="SAM" id="MobiDB-lite"/>
    </source>
</evidence>
<comment type="caution">
    <text evidence="8">The sequence shown here is derived from an EMBL/GenBank/DDBJ whole genome shotgun (WGS) entry which is preliminary data.</text>
</comment>
<dbReference type="SUPFAM" id="SSF50447">
    <property type="entry name" value="Translation proteins"/>
    <property type="match status" value="1"/>
</dbReference>
<keyword evidence="2" id="KW-0699">rRNA-binding</keyword>
<feature type="region of interest" description="Disordered" evidence="7">
    <location>
        <begin position="123"/>
        <end position="144"/>
    </location>
</feature>
<evidence type="ECO:0000313" key="8">
    <source>
        <dbReference type="EMBL" id="KKP89252.1"/>
    </source>
</evidence>
<dbReference type="NCBIfam" id="TIGR03625">
    <property type="entry name" value="L3_bact"/>
    <property type="match status" value="1"/>
</dbReference>
<accession>A0A0G0GC15</accession>
<comment type="similarity">
    <text evidence="1">Belongs to the universal ribosomal protein uL3 family.</text>
</comment>
<dbReference type="GO" id="GO:0006412">
    <property type="term" value="P:translation"/>
    <property type="evidence" value="ECO:0007669"/>
    <property type="project" value="UniProtKB-UniRule"/>
</dbReference>
<dbReference type="Gene3D" id="2.40.30.10">
    <property type="entry name" value="Translation factors"/>
    <property type="match status" value="2"/>
</dbReference>
<dbReference type="GO" id="GO:0019843">
    <property type="term" value="F:rRNA binding"/>
    <property type="evidence" value="ECO:0007669"/>
    <property type="project" value="UniProtKB-KW"/>
</dbReference>
<dbReference type="InterPro" id="IPR000597">
    <property type="entry name" value="Ribosomal_uL3"/>
</dbReference>
<dbReference type="InterPro" id="IPR009000">
    <property type="entry name" value="Transl_B-barrel_sf"/>
</dbReference>
<dbReference type="STRING" id="1618333.UR93_C0001G0084"/>
<dbReference type="EMBL" id="LBRB01000001">
    <property type="protein sequence ID" value="KKP89252.1"/>
    <property type="molecule type" value="Genomic_DNA"/>
</dbReference>
<dbReference type="GO" id="GO:0005840">
    <property type="term" value="C:ribosome"/>
    <property type="evidence" value="ECO:0007669"/>
    <property type="project" value="UniProtKB-UniRule"/>
</dbReference>
<evidence type="ECO:0000256" key="5">
    <source>
        <dbReference type="ARBA" id="ARBA00023274"/>
    </source>
</evidence>
<dbReference type="GO" id="GO:0003735">
    <property type="term" value="F:structural constituent of ribosome"/>
    <property type="evidence" value="ECO:0007669"/>
    <property type="project" value="UniProtKB-UniRule"/>
</dbReference>
<dbReference type="FunFam" id="2.40.30.10:FF:000004">
    <property type="entry name" value="50S ribosomal protein L3"/>
    <property type="match status" value="1"/>
</dbReference>
<dbReference type="GO" id="GO:1990904">
    <property type="term" value="C:ribonucleoprotein complex"/>
    <property type="evidence" value="ECO:0007669"/>
    <property type="project" value="UniProtKB-KW"/>
</dbReference>
<keyword evidence="4 8" id="KW-0689">Ribosomal protein</keyword>
<evidence type="ECO:0000313" key="9">
    <source>
        <dbReference type="Proteomes" id="UP000034316"/>
    </source>
</evidence>
<dbReference type="AlphaFoldDB" id="A0A0G0GC15"/>
<dbReference type="Proteomes" id="UP000034316">
    <property type="component" value="Unassembled WGS sequence"/>
</dbReference>
<evidence type="ECO:0000256" key="3">
    <source>
        <dbReference type="ARBA" id="ARBA00022884"/>
    </source>
</evidence>
<evidence type="ECO:0000256" key="2">
    <source>
        <dbReference type="ARBA" id="ARBA00022730"/>
    </source>
</evidence>
<evidence type="ECO:0000256" key="1">
    <source>
        <dbReference type="ARBA" id="ARBA00006540"/>
    </source>
</evidence>
<keyword evidence="3" id="KW-0694">RNA-binding</keyword>
<protein>
    <recommendedName>
        <fullName evidence="6">50S ribosomal protein L3</fullName>
    </recommendedName>
</protein>
<dbReference type="Pfam" id="PF00297">
    <property type="entry name" value="Ribosomal_L3"/>
    <property type="match status" value="1"/>
</dbReference>
<sequence length="200" mass="22294">MIGLFAQKIGMTQIFDENGRVFGVTVLKLYENRVTKIDPNKDVFKITISGGEKKRISKAQKSQLTNLKIKSNLCWSKEFLTKNSYHLSDELKTDLFQKDELVKIIGTGKGKGFQGTIKRHGFSRGPMSHGSHHHRKPGSIGSTYPQRVVKGKKMAGHMGNNQVTVKNAKIIDIDIDNNILVVKGSVPGSNKHKILIIKND</sequence>
<dbReference type="PANTHER" id="PTHR11229:SF16">
    <property type="entry name" value="LARGE RIBOSOMAL SUBUNIT PROTEIN UL3C"/>
    <property type="match status" value="1"/>
</dbReference>
<name>A0A0G0GC15_9BACT</name>
<gene>
    <name evidence="8" type="ORF">UR93_C0001G0084</name>
</gene>